<evidence type="ECO:0000313" key="11">
    <source>
        <dbReference type="Proteomes" id="UP000226429"/>
    </source>
</evidence>
<dbReference type="SUPFAM" id="SSF56281">
    <property type="entry name" value="Metallo-hydrolase/oxidoreductase"/>
    <property type="match status" value="1"/>
</dbReference>
<sequence length="775" mass="88254">MARWTLGFLVGVIWLTHFTHLPSIKIAYLIIVISSILIILILLQLISSGWILFFVAFSLGFSWALINAHHRLNQQLPKVLEGKTLIVKGRIVSIPEFHQYAFRFDFLINSIETSVPIHYPLRVRINGYLYKNSSKLANFKKGEIWQLAIRLHRPRSFWNPGSFDYQAALFQQNIRATGYIREKFTPHLIQQAGAYYFIDSLRQKLSTNVKKALQKYPLPGLINALTTGIRSEVTNKQWQVMRGTGTNHLFAISGLHLAFIAGIIYWIIHFFYSRIPYAALWIPTSQMAAVCTLLCAIFYSALAGFALPTQRALLMLAVFSLAILQRRHFTSWHAFNIALLLILILEPFAVLSSSFWLSFMAVALIFYAVSNRIRPIKNWRAWCRIQFTVSLGLIPLSLLFFQQISWIGFAANLLAIPWVGFLILPLSLLGSLITLANSVWGAYVLVLAERLLELLWQLLSFFSEIPSAQYHCFLSTPWLIFTSLFGLLIILAAKGIPARWLGLIWILPLFFWQAQVPKKGDIWLHLLDVGQGLASVVRTQHHVMIYDTGPRLSASFDAGKMVVLPFLEKIGAQKINLLMVSHGDNDHSGGAGIILQQIPVDSVLSSIPKKFLPKKVSLCKEKISWQWDGVTFEVLYPPVNQGYLGNNSSCVLKISNSLQSILLVGDIEKLAENYLIHHERKDLASTVLVVPHHGSKTSSSIDFLNQVQPRYALFSTGYRNRFKFPHKIVLERYQRLRSKIYNTAIDGAITLKLDAFSDHIEVETYREKNHHFWQD</sequence>
<dbReference type="InterPro" id="IPR036866">
    <property type="entry name" value="RibonucZ/Hydroxyglut_hydro"/>
</dbReference>
<dbReference type="InterPro" id="IPR052159">
    <property type="entry name" value="Competence_DNA_uptake"/>
</dbReference>
<evidence type="ECO:0000256" key="1">
    <source>
        <dbReference type="ARBA" id="ARBA00004651"/>
    </source>
</evidence>
<dbReference type="Pfam" id="PF00753">
    <property type="entry name" value="Lactamase_B"/>
    <property type="match status" value="1"/>
</dbReference>
<dbReference type="InterPro" id="IPR001279">
    <property type="entry name" value="Metallo-B-lactamas"/>
</dbReference>
<protein>
    <submittedName>
        <fullName evidence="10">DNA internalization-related competence protein ComEC/Rec2</fullName>
    </submittedName>
</protein>
<reference evidence="10 11" key="1">
    <citation type="journal article" date="2017" name="Int. J. Syst. Evol. Microbiol.">
        <title>Aquarickettsiella crustaci n. gen. n. sp. (Gammaproteobacteria: Legionellales: Coxiellaceae); a bacterial pathogen of the freshwater crustacean: Gammarus fossarum (Malacostraca: Amphipoda).</title>
        <authorList>
            <person name="Bojko J."/>
            <person name="Dunn A.M."/>
            <person name="Stebbing P.D."/>
            <person name="Van Aerle R."/>
            <person name="Bacela-Spychalska K."/>
            <person name="Bean T.P."/>
            <person name="Stentiford G.D."/>
        </authorList>
    </citation>
    <scope>NUCLEOTIDE SEQUENCE [LARGE SCALE GENOMIC DNA]</scope>
    <source>
        <strain evidence="10">RA15029</strain>
    </source>
</reference>
<feature type="transmembrane region" description="Helical" evidence="6">
    <location>
        <begin position="26"/>
        <end position="43"/>
    </location>
</feature>
<evidence type="ECO:0000256" key="6">
    <source>
        <dbReference type="SAM" id="Phobius"/>
    </source>
</evidence>
<reference evidence="10 11" key="2">
    <citation type="journal article" date="2018" name="J. Invertebr. Pathol.">
        <title>'Candidatus Aquirickettsiella gammari' (Gammaproteobacteria: Legionellales: Coxiellaceae): A bacterial pathogen of the freshwater crustacean Gammarus fossarum (Malacostraca: Amphipoda).</title>
        <authorList>
            <person name="Bojko J."/>
            <person name="Dunn A.M."/>
            <person name="Stebbing P.D."/>
            <person name="van Aerle R."/>
            <person name="Bacela-Spychalska K."/>
            <person name="Bean T.P."/>
            <person name="Urrutia A."/>
            <person name="Stentiford G.D."/>
        </authorList>
    </citation>
    <scope>NUCLEOTIDE SEQUENCE [LARGE SCALE GENOMIC DNA]</scope>
    <source>
        <strain evidence="10">RA15029</strain>
    </source>
</reference>
<feature type="transmembrane region" description="Helical" evidence="6">
    <location>
        <begin position="381"/>
        <end position="400"/>
    </location>
</feature>
<keyword evidence="2" id="KW-1003">Cell membrane</keyword>
<evidence type="ECO:0000256" key="2">
    <source>
        <dbReference type="ARBA" id="ARBA00022475"/>
    </source>
</evidence>
<feature type="domain" description="Metallo-beta-lactamase" evidence="7">
    <location>
        <begin position="528"/>
        <end position="717"/>
    </location>
</feature>
<evidence type="ECO:0000313" key="10">
    <source>
        <dbReference type="EMBL" id="RDH40668.1"/>
    </source>
</evidence>
<dbReference type="Proteomes" id="UP000226429">
    <property type="component" value="Unassembled WGS sequence"/>
</dbReference>
<dbReference type="GO" id="GO:0005886">
    <property type="term" value="C:plasma membrane"/>
    <property type="evidence" value="ECO:0007669"/>
    <property type="project" value="UniProtKB-SubCell"/>
</dbReference>
<dbReference type="InterPro" id="IPR004797">
    <property type="entry name" value="Competence_ComEC/Rec2"/>
</dbReference>
<evidence type="ECO:0000256" key="3">
    <source>
        <dbReference type="ARBA" id="ARBA00022692"/>
    </source>
</evidence>
<dbReference type="CDD" id="cd07731">
    <property type="entry name" value="ComA-like_MBL-fold"/>
    <property type="match status" value="1"/>
</dbReference>
<feature type="transmembrane region" description="Helical" evidence="6">
    <location>
        <begin position="329"/>
        <end position="345"/>
    </location>
</feature>
<name>A0A370CII6_9COXI</name>
<dbReference type="Pfam" id="PF03772">
    <property type="entry name" value="Competence"/>
    <property type="match status" value="1"/>
</dbReference>
<feature type="transmembrane region" description="Helical" evidence="6">
    <location>
        <begin position="468"/>
        <end position="491"/>
    </location>
</feature>
<comment type="subcellular location">
    <subcellularLocation>
        <location evidence="1">Cell membrane</location>
        <topology evidence="1">Multi-pass membrane protein</topology>
    </subcellularLocation>
</comment>
<feature type="transmembrane region" description="Helical" evidence="6">
    <location>
        <begin position="49"/>
        <end position="68"/>
    </location>
</feature>
<gene>
    <name evidence="10" type="ORF">CFE62_002615</name>
</gene>
<dbReference type="Pfam" id="PF13567">
    <property type="entry name" value="DUF4131"/>
    <property type="match status" value="1"/>
</dbReference>
<feature type="transmembrane region" description="Helical" evidence="6">
    <location>
        <begin position="287"/>
        <end position="308"/>
    </location>
</feature>
<feature type="domain" description="DUF4131" evidence="9">
    <location>
        <begin position="28"/>
        <end position="183"/>
    </location>
</feature>
<evidence type="ECO:0000256" key="5">
    <source>
        <dbReference type="ARBA" id="ARBA00023136"/>
    </source>
</evidence>
<evidence type="ECO:0000256" key="4">
    <source>
        <dbReference type="ARBA" id="ARBA00022989"/>
    </source>
</evidence>
<feature type="domain" description="ComEC/Rec2-related protein" evidence="8">
    <location>
        <begin position="225"/>
        <end position="492"/>
    </location>
</feature>
<dbReference type="PANTHER" id="PTHR30619:SF1">
    <property type="entry name" value="RECOMBINATION PROTEIN 2"/>
    <property type="match status" value="1"/>
</dbReference>
<dbReference type="NCBIfam" id="TIGR00360">
    <property type="entry name" value="ComEC_N-term"/>
    <property type="match status" value="1"/>
</dbReference>
<evidence type="ECO:0000259" key="7">
    <source>
        <dbReference type="Pfam" id="PF00753"/>
    </source>
</evidence>
<dbReference type="PANTHER" id="PTHR30619">
    <property type="entry name" value="DNA INTERNALIZATION/COMPETENCE PROTEIN COMEC/REC2"/>
    <property type="match status" value="1"/>
</dbReference>
<feature type="transmembrane region" description="Helical" evidence="6">
    <location>
        <begin position="351"/>
        <end position="369"/>
    </location>
</feature>
<feature type="transmembrane region" description="Helical" evidence="6">
    <location>
        <begin position="249"/>
        <end position="272"/>
    </location>
</feature>
<accession>A0A370CII6</accession>
<proteinExistence type="predicted"/>
<dbReference type="AlphaFoldDB" id="A0A370CII6"/>
<comment type="caution">
    <text evidence="10">The sequence shown here is derived from an EMBL/GenBank/DDBJ whole genome shotgun (WGS) entry which is preliminary data.</text>
</comment>
<dbReference type="NCBIfam" id="TIGR00361">
    <property type="entry name" value="ComEC_Rec2"/>
    <property type="match status" value="1"/>
</dbReference>
<dbReference type="InterPro" id="IPR035681">
    <property type="entry name" value="ComA-like_MBL"/>
</dbReference>
<keyword evidence="4 6" id="KW-1133">Transmembrane helix</keyword>
<dbReference type="EMBL" id="NMOS02000005">
    <property type="protein sequence ID" value="RDH40668.1"/>
    <property type="molecule type" value="Genomic_DNA"/>
</dbReference>
<dbReference type="Gene3D" id="3.60.15.10">
    <property type="entry name" value="Ribonuclease Z/Hydroxyacylglutathione hydrolase-like"/>
    <property type="match status" value="1"/>
</dbReference>
<keyword evidence="5 6" id="KW-0472">Membrane</keyword>
<keyword evidence="3 6" id="KW-0812">Transmembrane</keyword>
<evidence type="ECO:0000259" key="8">
    <source>
        <dbReference type="Pfam" id="PF03772"/>
    </source>
</evidence>
<evidence type="ECO:0000259" key="9">
    <source>
        <dbReference type="Pfam" id="PF13567"/>
    </source>
</evidence>
<organism evidence="10 11">
    <name type="scientific">Candidatus Aquirickettsiella gammari</name>
    <dbReference type="NCBI Taxonomy" id="2016198"/>
    <lineage>
        <taxon>Bacteria</taxon>
        <taxon>Pseudomonadati</taxon>
        <taxon>Pseudomonadota</taxon>
        <taxon>Gammaproteobacteria</taxon>
        <taxon>Legionellales</taxon>
        <taxon>Coxiellaceae</taxon>
        <taxon>Candidatus Aquirickettsiella</taxon>
    </lineage>
</organism>
<dbReference type="InterPro" id="IPR025405">
    <property type="entry name" value="DUF4131"/>
</dbReference>
<keyword evidence="11" id="KW-1185">Reference proteome</keyword>
<dbReference type="InterPro" id="IPR004477">
    <property type="entry name" value="ComEC_N"/>
</dbReference>
<dbReference type="GO" id="GO:0030420">
    <property type="term" value="P:establishment of competence for transformation"/>
    <property type="evidence" value="ECO:0007669"/>
    <property type="project" value="InterPro"/>
</dbReference>